<reference evidence="18" key="1">
    <citation type="journal article" date="2016" name="J. Am. Acad. Dermatol.">
        <title>Human polyomavirus 6 and 7 are associated with pruritic and dyskeratotic dermatoses.</title>
        <authorList>
            <person name="Nguyen K.D."/>
            <person name="Lee E.E."/>
            <person name="Yue Y."/>
            <person name="Stork J."/>
            <person name="Pock L."/>
            <person name="North J.P."/>
            <person name="Vandergriff T."/>
            <person name="Cockerell C."/>
            <person name="Hosler G.A."/>
            <person name="Pastrana D.V."/>
            <person name="Buck C.B."/>
            <person name="Wang R.C."/>
        </authorList>
    </citation>
    <scope>NUCLEOTIDE SEQUENCE</scope>
    <source>
        <strain evidence="18">Dysk4</strain>
    </source>
</reference>
<proteinExistence type="inferred from homology"/>
<evidence type="ECO:0000256" key="15">
    <source>
        <dbReference type="ARBA" id="ARBA00023323"/>
    </source>
</evidence>
<evidence type="ECO:0000256" key="7">
    <source>
        <dbReference type="ARBA" id="ARBA00022771"/>
    </source>
</evidence>
<organism evidence="18">
    <name type="scientific">Human papillomavirus</name>
    <dbReference type="NCBI Taxonomy" id="10566"/>
    <lineage>
        <taxon>Viruses</taxon>
        <taxon>Monodnaviria</taxon>
        <taxon>Shotokuvirae</taxon>
        <taxon>Cossaviricota</taxon>
        <taxon>Papovaviricetes</taxon>
        <taxon>Zurhausenvirales</taxon>
        <taxon>Papillomaviridae</taxon>
    </lineage>
</organism>
<keyword evidence="5 16" id="KW-1090">Inhibition of host innate immune response by virus</keyword>
<dbReference type="InterPro" id="IPR038575">
    <property type="entry name" value="E6_sf"/>
</dbReference>
<accession>A0A1Q1PPC4</accession>
<evidence type="ECO:0000256" key="2">
    <source>
        <dbReference type="ARBA" id="ARBA00022518"/>
    </source>
</evidence>
<evidence type="ECO:0000256" key="8">
    <source>
        <dbReference type="ARBA" id="ARBA00022833"/>
    </source>
</evidence>
<evidence type="ECO:0000256" key="13">
    <source>
        <dbReference type="ARBA" id="ARBA00023200"/>
    </source>
</evidence>
<sequence>MASLLYPICLEEYCSYFNVAFDTLTLPCIFCRGTVWATELEVFQRRRLSLVWRGNNCYAACLRCINRTAAYERFKYFQCSVKAEYIEYFSQTPLDSLIVRCLFCMALLTNEEKVDIIASGSTFQLVRGHWKGVCRECF</sequence>
<keyword evidence="6 16" id="KW-0479">Metal-binding</keyword>
<comment type="subunit">
    <text evidence="16">Forms homodimers. Interacts with ubiquitin-protein ligase UBE3A/E6-AP; this interaction stimulates UBE3A ubiquitin activity. Interacts with host BAK1.</text>
</comment>
<comment type="caution">
    <text evidence="16">Lacks conserved residue(s) required for the propagation of feature annotation.</text>
</comment>
<dbReference type="GO" id="GO:0052170">
    <property type="term" value="P:symbiont-mediated suppression of host innate immune response"/>
    <property type="evidence" value="ECO:0007669"/>
    <property type="project" value="UniProtKB-KW"/>
</dbReference>
<name>A0A1Q1PPC4_9PAPI</name>
<dbReference type="Gene3D" id="3.30.240.40">
    <property type="entry name" value="E6 early regulatory protein"/>
    <property type="match status" value="2"/>
</dbReference>
<evidence type="ECO:0000256" key="4">
    <source>
        <dbReference type="ARBA" id="ARBA00022581"/>
    </source>
</evidence>
<comment type="similarity">
    <text evidence="1 16 17">Belongs to the papillomaviridae E6 protein family.</text>
</comment>
<evidence type="ECO:0000256" key="14">
    <source>
        <dbReference type="ARBA" id="ARBA00023280"/>
    </source>
</evidence>
<keyword evidence="11 16" id="KW-0010">Activator</keyword>
<dbReference type="GO" id="GO:0039502">
    <property type="term" value="P:symbiont-mediated suppression of host type I interferon-mediated signaling pathway"/>
    <property type="evidence" value="ECO:0007669"/>
    <property type="project" value="UniProtKB-UniRule"/>
</dbReference>
<keyword evidence="7 16" id="KW-0863">Zinc-finger</keyword>
<keyword evidence="8 16" id="KW-0862">Zinc</keyword>
<dbReference type="GO" id="GO:0006351">
    <property type="term" value="P:DNA-templated transcription"/>
    <property type="evidence" value="ECO:0007669"/>
    <property type="project" value="UniProtKB-UniRule"/>
</dbReference>
<evidence type="ECO:0000256" key="16">
    <source>
        <dbReference type="HAMAP-Rule" id="MF_04006"/>
    </source>
</evidence>
<keyword evidence="2 16" id="KW-0244">Early protein</keyword>
<dbReference type="GO" id="GO:0008270">
    <property type="term" value="F:zinc ion binding"/>
    <property type="evidence" value="ECO:0007669"/>
    <property type="project" value="UniProtKB-KW"/>
</dbReference>
<evidence type="ECO:0000313" key="18">
    <source>
        <dbReference type="EMBL" id="AQM73669.1"/>
    </source>
</evidence>
<dbReference type="GO" id="GO:0006355">
    <property type="term" value="P:regulation of DNA-templated transcription"/>
    <property type="evidence" value="ECO:0007669"/>
    <property type="project" value="UniProtKB-UniRule"/>
</dbReference>
<keyword evidence="14 16" id="KW-0899">Viral immunoevasion</keyword>
<keyword evidence="13 16" id="KW-1035">Host cytoplasm</keyword>
<keyword evidence="4 16" id="KW-0945">Host-virus interaction</keyword>
<evidence type="ECO:0000256" key="3">
    <source>
        <dbReference type="ARBA" id="ARBA00022562"/>
    </source>
</evidence>
<dbReference type="GO" id="GO:0003677">
    <property type="term" value="F:DNA binding"/>
    <property type="evidence" value="ECO:0007669"/>
    <property type="project" value="UniProtKB-UniRule"/>
</dbReference>
<dbReference type="GO" id="GO:0042025">
    <property type="term" value="C:host cell nucleus"/>
    <property type="evidence" value="ECO:0007669"/>
    <property type="project" value="UniProtKB-SubCell"/>
</dbReference>
<dbReference type="SUPFAM" id="SSF161229">
    <property type="entry name" value="E6 C-terminal domain-like"/>
    <property type="match status" value="2"/>
</dbReference>
<evidence type="ECO:0000256" key="12">
    <source>
        <dbReference type="ARBA" id="ARBA00023163"/>
    </source>
</evidence>
<dbReference type="Pfam" id="PF00518">
    <property type="entry name" value="E6"/>
    <property type="match status" value="1"/>
</dbReference>
<evidence type="ECO:0000256" key="1">
    <source>
        <dbReference type="ARBA" id="ARBA00006346"/>
    </source>
</evidence>
<protein>
    <recommendedName>
        <fullName evidence="16 17">Protein E6</fullName>
    </recommendedName>
</protein>
<dbReference type="EMBL" id="MH777362">
    <property type="protein sequence ID" value="AYA94606.1"/>
    <property type="molecule type" value="Genomic_DNA"/>
</dbReference>
<keyword evidence="10 16" id="KW-0238">DNA-binding</keyword>
<evidence type="ECO:0000256" key="10">
    <source>
        <dbReference type="ARBA" id="ARBA00023125"/>
    </source>
</evidence>
<feature type="zinc finger region" evidence="16">
    <location>
        <begin position="101"/>
        <end position="137"/>
    </location>
</feature>
<dbReference type="HAMAP" id="MF_04006">
    <property type="entry name" value="HPV_E6"/>
    <property type="match status" value="1"/>
</dbReference>
<feature type="zinc finger region" evidence="16">
    <location>
        <begin position="28"/>
        <end position="64"/>
    </location>
</feature>
<dbReference type="InterPro" id="IPR001334">
    <property type="entry name" value="E6"/>
</dbReference>
<comment type="function">
    <text evidence="16">Plays a major role in the induction and maintenance of cellular transformation. E6 associates with host UBE3A/E6-AP ubiquitin-protein ligase and modulates its activity. Protects host keratinocytes from apoptosis by mediating the degradation of host BAK1. May also inhibit host immune response.</text>
</comment>
<keyword evidence="15 16" id="KW-1119">Modulation of host cell apoptosis by virus</keyword>
<dbReference type="GO" id="GO:0039648">
    <property type="term" value="P:symbiont-mediated perturbation of host ubiquitin-like protein modification"/>
    <property type="evidence" value="ECO:0007669"/>
    <property type="project" value="UniProtKB-UniRule"/>
</dbReference>
<keyword evidence="12 16" id="KW-0804">Transcription</keyword>
<evidence type="ECO:0000256" key="17">
    <source>
        <dbReference type="RuleBase" id="RU363123"/>
    </source>
</evidence>
<evidence type="ECO:0000256" key="5">
    <source>
        <dbReference type="ARBA" id="ARBA00022632"/>
    </source>
</evidence>
<evidence type="ECO:0000256" key="6">
    <source>
        <dbReference type="ARBA" id="ARBA00022723"/>
    </source>
</evidence>
<comment type="subcellular location">
    <subcellularLocation>
        <location evidence="16 17">Host cytoplasm</location>
    </subcellularLocation>
    <subcellularLocation>
        <location evidence="16 17">Host nucleus</location>
    </subcellularLocation>
</comment>
<evidence type="ECO:0000256" key="11">
    <source>
        <dbReference type="ARBA" id="ARBA00023159"/>
    </source>
</evidence>
<keyword evidence="3 16" id="KW-1048">Host nucleus</keyword>
<dbReference type="GO" id="GO:0052150">
    <property type="term" value="P:symbiont-mediated perturbation of host apoptosis"/>
    <property type="evidence" value="ECO:0007669"/>
    <property type="project" value="UniProtKB-KW"/>
</dbReference>
<dbReference type="GO" id="GO:0030430">
    <property type="term" value="C:host cell cytoplasm"/>
    <property type="evidence" value="ECO:0007669"/>
    <property type="project" value="UniProtKB-SubCell"/>
</dbReference>
<dbReference type="EMBL" id="KX781283">
    <property type="protein sequence ID" value="AQM73669.1"/>
    <property type="molecule type" value="Genomic_DNA"/>
</dbReference>
<gene>
    <name evidence="16" type="primary">E6</name>
</gene>
<reference evidence="19" key="2">
    <citation type="journal article" date="2018" name="Nat. Med.">
        <title>Expanded skin virome in DOCK8-deficient patients.</title>
        <authorList>
            <consortium name="NISC Comparative Sequencing Program"/>
            <person name="Tirosh O."/>
            <person name="Conlan S."/>
            <person name="Deming C."/>
            <person name="Lee-Lin S.Q."/>
            <person name="Huang X."/>
            <person name="Su H.C."/>
            <person name="Freeman A.F."/>
            <person name="Segre J.A."/>
            <person name="Kong H.H."/>
        </authorList>
    </citation>
    <scope>NUCLEOTIDE SEQUENCE</scope>
    <source>
        <strain evidence="19">HPV-mSK_223</strain>
    </source>
</reference>
<evidence type="ECO:0000256" key="9">
    <source>
        <dbReference type="ARBA" id="ARBA00023015"/>
    </source>
</evidence>
<keyword evidence="9 16" id="KW-0805">Transcription regulation</keyword>
<evidence type="ECO:0000313" key="19">
    <source>
        <dbReference type="EMBL" id="AYA94606.1"/>
    </source>
</evidence>